<dbReference type="AlphaFoldDB" id="A0A2S9YBH4"/>
<sequence length="148" mass="16426">MILGFGITAAVVLFAIAWWLWAYDPSWPWTVRPSERERAQPHESIVGLQPEPRAKTRPSFIAPGVSVSPTPTSADASAQRPDQLDEMSTRFFLKKTIPPDRTQLLPDTQIPADAGRDEDAPTAHEDQLRTNPVPRASQGRPLPQPPRS</sequence>
<feature type="region of interest" description="Disordered" evidence="1">
    <location>
        <begin position="38"/>
        <end position="148"/>
    </location>
</feature>
<dbReference type="Proteomes" id="UP000237968">
    <property type="component" value="Unassembled WGS sequence"/>
</dbReference>
<comment type="caution">
    <text evidence="2">The sequence shown here is derived from an EMBL/GenBank/DDBJ whole genome shotgun (WGS) entry which is preliminary data.</text>
</comment>
<accession>A0A2S9YBH4</accession>
<evidence type="ECO:0000256" key="1">
    <source>
        <dbReference type="SAM" id="MobiDB-lite"/>
    </source>
</evidence>
<protein>
    <submittedName>
        <fullName evidence="2">Uncharacterized protein</fullName>
    </submittedName>
</protein>
<proteinExistence type="predicted"/>
<dbReference type="EMBL" id="PVNK01000121">
    <property type="protein sequence ID" value="PRQ02356.1"/>
    <property type="molecule type" value="Genomic_DNA"/>
</dbReference>
<evidence type="ECO:0000313" key="3">
    <source>
        <dbReference type="Proteomes" id="UP000237968"/>
    </source>
</evidence>
<evidence type="ECO:0000313" key="2">
    <source>
        <dbReference type="EMBL" id="PRQ02356.1"/>
    </source>
</evidence>
<name>A0A2S9YBH4_9BACT</name>
<gene>
    <name evidence="2" type="ORF">ENSA5_23730</name>
</gene>
<keyword evidence="3" id="KW-1185">Reference proteome</keyword>
<dbReference type="RefSeq" id="WP_106391789.1">
    <property type="nucleotide sequence ID" value="NZ_PVNK01000121.1"/>
</dbReference>
<feature type="compositionally biased region" description="Polar residues" evidence="1">
    <location>
        <begin position="67"/>
        <end position="76"/>
    </location>
</feature>
<organism evidence="2 3">
    <name type="scientific">Enhygromyxa salina</name>
    <dbReference type="NCBI Taxonomy" id="215803"/>
    <lineage>
        <taxon>Bacteria</taxon>
        <taxon>Pseudomonadati</taxon>
        <taxon>Myxococcota</taxon>
        <taxon>Polyangia</taxon>
        <taxon>Nannocystales</taxon>
        <taxon>Nannocystaceae</taxon>
        <taxon>Enhygromyxa</taxon>
    </lineage>
</organism>
<feature type="compositionally biased region" description="Basic and acidic residues" evidence="1">
    <location>
        <begin position="114"/>
        <end position="128"/>
    </location>
</feature>
<reference evidence="2 3" key="1">
    <citation type="submission" date="2018-03" db="EMBL/GenBank/DDBJ databases">
        <title>Draft Genome Sequences of the Obligatory Marine Myxobacteria Enhygromyxa salina SWB005.</title>
        <authorList>
            <person name="Poehlein A."/>
            <person name="Moghaddam J.A."/>
            <person name="Harms H."/>
            <person name="Alanjari M."/>
            <person name="Koenig G.M."/>
            <person name="Daniel R."/>
            <person name="Schaeberle T.F."/>
        </authorList>
    </citation>
    <scope>NUCLEOTIDE SEQUENCE [LARGE SCALE GENOMIC DNA]</scope>
    <source>
        <strain evidence="2 3">SWB005</strain>
    </source>
</reference>